<feature type="compositionally biased region" description="Basic residues" evidence="2">
    <location>
        <begin position="56"/>
        <end position="68"/>
    </location>
</feature>
<dbReference type="EMBL" id="CP045703">
    <property type="protein sequence ID" value="QNE79582.1"/>
    <property type="molecule type" value="Genomic_DNA"/>
</dbReference>
<comment type="similarity">
    <text evidence="1">Belongs to the thioesterase family.</text>
</comment>
<feature type="region of interest" description="Disordered" evidence="2">
    <location>
        <begin position="108"/>
        <end position="161"/>
    </location>
</feature>
<dbReference type="Gene3D" id="3.40.50.1820">
    <property type="entry name" value="alpha/beta hydrolase"/>
    <property type="match status" value="1"/>
</dbReference>
<dbReference type="Pfam" id="PF00975">
    <property type="entry name" value="Thioesterase"/>
    <property type="match status" value="1"/>
</dbReference>
<dbReference type="Proteomes" id="UP000515307">
    <property type="component" value="Plasmid unnamed1"/>
</dbReference>
<evidence type="ECO:0000256" key="1">
    <source>
        <dbReference type="ARBA" id="ARBA00007169"/>
    </source>
</evidence>
<evidence type="ECO:0000313" key="5">
    <source>
        <dbReference type="Proteomes" id="UP000515307"/>
    </source>
</evidence>
<dbReference type="InterPro" id="IPR001031">
    <property type="entry name" value="Thioesterase"/>
</dbReference>
<keyword evidence="5" id="KW-1185">Reference proteome</keyword>
<proteinExistence type="inferred from homology"/>
<dbReference type="PANTHER" id="PTHR11487">
    <property type="entry name" value="THIOESTERASE"/>
    <property type="match status" value="1"/>
</dbReference>
<evidence type="ECO:0000256" key="2">
    <source>
        <dbReference type="SAM" id="MobiDB-lite"/>
    </source>
</evidence>
<gene>
    <name evidence="4" type="ORF">F0344_34485</name>
</gene>
<dbReference type="SUPFAM" id="SSF53474">
    <property type="entry name" value="alpha/beta-Hydrolases"/>
    <property type="match status" value="1"/>
</dbReference>
<geneLocation type="plasmid" evidence="4 5">
    <name>unnamed1</name>
</geneLocation>
<dbReference type="KEGG" id="sfiy:F0344_34485"/>
<accession>A0A7G7BW67</accession>
<dbReference type="AlphaFoldDB" id="A0A7G7BW67"/>
<keyword evidence="4" id="KW-0614">Plasmid</keyword>
<feature type="domain" description="Thioesterase" evidence="3">
    <location>
        <begin position="165"/>
        <end position="388"/>
    </location>
</feature>
<feature type="compositionally biased region" description="Low complexity" evidence="2">
    <location>
        <begin position="23"/>
        <end position="39"/>
    </location>
</feature>
<dbReference type="GO" id="GO:0008610">
    <property type="term" value="P:lipid biosynthetic process"/>
    <property type="evidence" value="ECO:0007669"/>
    <property type="project" value="TreeGrafter"/>
</dbReference>
<evidence type="ECO:0000259" key="3">
    <source>
        <dbReference type="Pfam" id="PF00975"/>
    </source>
</evidence>
<feature type="region of interest" description="Disordered" evidence="2">
    <location>
        <begin position="1"/>
        <end position="96"/>
    </location>
</feature>
<name>A0A7G7BW67_9ACTN</name>
<sequence>MGKPPGQAAGGGFPLVRGRPHRAVPAVPDGPAAPGVRAGLADGARPRLPAPDHRLAGHPRGRAGRPPRRAAGPGGRRLDPVGPRTGNAGHAHPARRPHLVLRLALQAGRDGPRGGPSAARPGHRGLRRPAARRHPAAPAGCGQPVRREGEPMSGDQGTQGDNSVRLFCLPFEGVSAGVYLPWARITGSSLVITPVELPGRGRHPRTRPCRDLEALMAEIMPYVARMCDRPFALYGHGFGALLAYETAARLEWEHDAVAERLYVSGSGIPHNRTVPERAVGHLPDAAMIGRLRDRGRMPPVSRDPRRAARALPALRADLTVMEAYRRDPRHILHCPVTAMGGVRDRGLTGADLSGWRRCTRRALRVEMFPGDHYFPLTAQQEILETFGRDLIRPAAARRLLSVAGY</sequence>
<dbReference type="InterPro" id="IPR029058">
    <property type="entry name" value="AB_hydrolase_fold"/>
</dbReference>
<dbReference type="InterPro" id="IPR012223">
    <property type="entry name" value="TEII"/>
</dbReference>
<evidence type="ECO:0000313" key="4">
    <source>
        <dbReference type="EMBL" id="QNE79582.1"/>
    </source>
</evidence>
<protein>
    <recommendedName>
        <fullName evidence="3">Thioesterase domain-containing protein</fullName>
    </recommendedName>
</protein>
<organism evidence="4 5">
    <name type="scientific">Streptomyces finlayi</name>
    <dbReference type="NCBI Taxonomy" id="67296"/>
    <lineage>
        <taxon>Bacteria</taxon>
        <taxon>Bacillati</taxon>
        <taxon>Actinomycetota</taxon>
        <taxon>Actinomycetes</taxon>
        <taxon>Kitasatosporales</taxon>
        <taxon>Streptomycetaceae</taxon>
        <taxon>Streptomyces</taxon>
    </lineage>
</organism>
<feature type="compositionally biased region" description="Basic residues" evidence="2">
    <location>
        <begin position="121"/>
        <end position="135"/>
    </location>
</feature>
<dbReference type="PANTHER" id="PTHR11487:SF0">
    <property type="entry name" value="S-ACYL FATTY ACID SYNTHASE THIOESTERASE, MEDIUM CHAIN"/>
    <property type="match status" value="1"/>
</dbReference>
<reference evidence="5" key="1">
    <citation type="submission" date="2019-10" db="EMBL/GenBank/DDBJ databases">
        <title>Antimicrobial potential of Antarctic Bacteria.</title>
        <authorList>
            <person name="Benaud N."/>
            <person name="Edwards R.J."/>
            <person name="Ferrari B.C."/>
        </authorList>
    </citation>
    <scope>NUCLEOTIDE SEQUENCE [LARGE SCALE GENOMIC DNA]</scope>
    <source>
        <strain evidence="5">NBSH44</strain>
        <plasmid evidence="5">unnamed1</plasmid>
    </source>
</reference>